<dbReference type="AlphaFoldDB" id="A0A552V5T3"/>
<gene>
    <name evidence="1" type="ORF">FMM05_06355</name>
</gene>
<dbReference type="OrthoDB" id="9830751at2"/>
<protein>
    <submittedName>
        <fullName evidence="1">Uncharacterized protein</fullName>
    </submittedName>
</protein>
<dbReference type="EMBL" id="VJVZ01000003">
    <property type="protein sequence ID" value="TRW25840.1"/>
    <property type="molecule type" value="Genomic_DNA"/>
</dbReference>
<evidence type="ECO:0000313" key="2">
    <source>
        <dbReference type="Proteomes" id="UP000320643"/>
    </source>
</evidence>
<sequence length="331" mass="38940">MENIILEARNTFSDVHLTNDYRIKRYRNNFQIHLNTLFDISNVIVDDSQAIFNDTALILTDRIYHQTEGFVIESLDDLEDESINEEFDNLQGFLYEKIRRELGMYYDRTSLELLKMIDRTVHSAILSVKYNYFSKCNEFINPWESENNIFTDNKVLHLFSTNRDEVVDFIDDDSNESNEISDKKIWILAKGHRSDTTHGFVRDLLGLRNTILAILDESASSYRNPMKTEIIIRKLRQMGISQDEYSDSNIKNWLITPLKRNNRIGSSKDGYFMLNTCDDIAFSYGSHLENLKGYFRTLESHRRLAEQKNCLSTHNLNEHIEFLLRYLNLPS</sequence>
<dbReference type="RefSeq" id="WP_143372504.1">
    <property type="nucleotide sequence ID" value="NZ_VJVZ01000003.1"/>
</dbReference>
<comment type="caution">
    <text evidence="1">The sequence shown here is derived from an EMBL/GenBank/DDBJ whole genome shotgun (WGS) entry which is preliminary data.</text>
</comment>
<evidence type="ECO:0000313" key="1">
    <source>
        <dbReference type="EMBL" id="TRW25840.1"/>
    </source>
</evidence>
<reference evidence="1 2" key="1">
    <citation type="submission" date="2019-07" db="EMBL/GenBank/DDBJ databases">
        <title>Flavobacterium sp. nov., isolated from glacier ice.</title>
        <authorList>
            <person name="Liu Q."/>
            <person name="Xin Y.-H."/>
        </authorList>
    </citation>
    <scope>NUCLEOTIDE SEQUENCE [LARGE SCALE GENOMIC DNA]</scope>
    <source>
        <strain evidence="1 2">ZT4R6</strain>
    </source>
</reference>
<dbReference type="Proteomes" id="UP000320643">
    <property type="component" value="Unassembled WGS sequence"/>
</dbReference>
<proteinExistence type="predicted"/>
<name>A0A552V5T3_9FLAO</name>
<organism evidence="1 2">
    <name type="scientific">Flavobacterium zepuense</name>
    <dbReference type="NCBI Taxonomy" id="2593302"/>
    <lineage>
        <taxon>Bacteria</taxon>
        <taxon>Pseudomonadati</taxon>
        <taxon>Bacteroidota</taxon>
        <taxon>Flavobacteriia</taxon>
        <taxon>Flavobacteriales</taxon>
        <taxon>Flavobacteriaceae</taxon>
        <taxon>Flavobacterium</taxon>
    </lineage>
</organism>
<accession>A0A552V5T3</accession>
<keyword evidence="2" id="KW-1185">Reference proteome</keyword>